<organism evidence="1 2">
    <name type="scientific">Chryseobacterium arthrosphaerae</name>
    <dbReference type="NCBI Taxonomy" id="651561"/>
    <lineage>
        <taxon>Bacteria</taxon>
        <taxon>Pseudomonadati</taxon>
        <taxon>Bacteroidota</taxon>
        <taxon>Flavobacteriia</taxon>
        <taxon>Flavobacteriales</taxon>
        <taxon>Weeksellaceae</taxon>
        <taxon>Chryseobacterium group</taxon>
        <taxon>Chryseobacterium</taxon>
    </lineage>
</organism>
<dbReference type="Proteomes" id="UP000276953">
    <property type="component" value="Unassembled WGS sequence"/>
</dbReference>
<comment type="caution">
    <text evidence="1">The sequence shown here is derived from an EMBL/GenBank/DDBJ whole genome shotgun (WGS) entry which is preliminary data.</text>
</comment>
<evidence type="ECO:0000313" key="2">
    <source>
        <dbReference type="Proteomes" id="UP000276953"/>
    </source>
</evidence>
<proteinExistence type="predicted"/>
<evidence type="ECO:0000313" key="1">
    <source>
        <dbReference type="EMBL" id="RTZ49320.1"/>
    </source>
</evidence>
<accession>A0A3S0QVG1</accession>
<reference evidence="1 2" key="1">
    <citation type="submission" date="2018-12" db="EMBL/GenBank/DDBJ databases">
        <title>Draft Genome Sequence of Chryseobacterium arthrosphaerae strain ED882-96 Isolated from the Blood of a Patient with Liver Cirrhosis in Taiwan.</title>
        <authorList>
            <person name="Lin J.-N."/>
            <person name="Lai C.-H."/>
            <person name="Yang C.-H."/>
            <person name="Huang Y.-H."/>
        </authorList>
    </citation>
    <scope>NUCLEOTIDE SEQUENCE [LARGE SCALE GENOMIC DNA]</scope>
    <source>
        <strain evidence="1 2">ED882-96</strain>
    </source>
</reference>
<protein>
    <submittedName>
        <fullName evidence="1">Uncharacterized protein</fullName>
    </submittedName>
</protein>
<dbReference type="AlphaFoldDB" id="A0A3S0QVG1"/>
<sequence>MDLGGLKLQILSPSREVIMKLLKEWTANKVYQEYIKTQLEQDERSVLEEIKIGSLKKRFKKLPKPHEWEKDY</sequence>
<dbReference type="EMBL" id="RYFC01000001">
    <property type="protein sequence ID" value="RTZ49320.1"/>
    <property type="molecule type" value="Genomic_DNA"/>
</dbReference>
<name>A0A3S0QVG1_9FLAO</name>
<gene>
    <name evidence="1" type="ORF">EJ377_01095</name>
</gene>